<dbReference type="PRINTS" id="PR01438">
    <property type="entry name" value="UNVRSLSTRESS"/>
</dbReference>
<dbReference type="InterPro" id="IPR006016">
    <property type="entry name" value="UspA"/>
</dbReference>
<dbReference type="Gene3D" id="3.40.50.620">
    <property type="entry name" value="HUPs"/>
    <property type="match status" value="1"/>
</dbReference>
<evidence type="ECO:0000256" key="1">
    <source>
        <dbReference type="ARBA" id="ARBA00008791"/>
    </source>
</evidence>
<dbReference type="Pfam" id="PF00582">
    <property type="entry name" value="Usp"/>
    <property type="match status" value="1"/>
</dbReference>
<sequence>MISAARDVRITCRPVSLHHIIEHLRRAANQRFPALASAIASHHDELTRLLRNREIIMASYKKILLCYDGTLEGRKALRCGADLALDLKAETHLLSVVDMRSSIAQSAGLLTDVACSRFEETAREILQEGVDWLTARGVQAQGHFAFGYPIDEIANLATKLGVDLVVVGHRCRSGLSRWWMGSGNTQLLDRISCSILVACSSPTEQRAESQKEAAQVATGR</sequence>
<dbReference type="AlphaFoldDB" id="A0A238H6V9"/>
<dbReference type="InterPro" id="IPR014729">
    <property type="entry name" value="Rossmann-like_a/b/a_fold"/>
</dbReference>
<accession>A0A238H6V9</accession>
<dbReference type="PANTHER" id="PTHR46268:SF6">
    <property type="entry name" value="UNIVERSAL STRESS PROTEIN UP12"/>
    <property type="match status" value="1"/>
</dbReference>
<protein>
    <submittedName>
        <fullName evidence="3">Universal stress protein UspA and related nucleotide-binding proteins</fullName>
    </submittedName>
</protein>
<dbReference type="PANTHER" id="PTHR46268">
    <property type="entry name" value="STRESS RESPONSE PROTEIN NHAX"/>
    <property type="match status" value="1"/>
</dbReference>
<dbReference type="InterPro" id="IPR006015">
    <property type="entry name" value="Universal_stress_UspA"/>
</dbReference>
<evidence type="ECO:0000259" key="2">
    <source>
        <dbReference type="Pfam" id="PF00582"/>
    </source>
</evidence>
<comment type="similarity">
    <text evidence="1">Belongs to the universal stress protein A family.</text>
</comment>
<dbReference type="Proteomes" id="UP000198460">
    <property type="component" value="Unassembled WGS sequence"/>
</dbReference>
<feature type="domain" description="UspA" evidence="2">
    <location>
        <begin position="60"/>
        <end position="197"/>
    </location>
</feature>
<organism evidence="3 4">
    <name type="scientific">Burkholderia singularis</name>
    <dbReference type="NCBI Taxonomy" id="1503053"/>
    <lineage>
        <taxon>Bacteria</taxon>
        <taxon>Pseudomonadati</taxon>
        <taxon>Pseudomonadota</taxon>
        <taxon>Betaproteobacteria</taxon>
        <taxon>Burkholderiales</taxon>
        <taxon>Burkholderiaceae</taxon>
        <taxon>Burkholderia</taxon>
        <taxon>pseudomallei group</taxon>
    </lineage>
</organism>
<reference evidence="3 4" key="1">
    <citation type="submission" date="2017-04" db="EMBL/GenBank/DDBJ databases">
        <authorList>
            <person name="Afonso C.L."/>
            <person name="Miller P.J."/>
            <person name="Scott M.A."/>
            <person name="Spackman E."/>
            <person name="Goraichik I."/>
            <person name="Dimitrov K.M."/>
            <person name="Suarez D.L."/>
            <person name="Swayne D.E."/>
        </authorList>
    </citation>
    <scope>NUCLEOTIDE SEQUENCE [LARGE SCALE GENOMIC DNA]</scope>
    <source>
        <strain evidence="3">LMG 28154</strain>
    </source>
</reference>
<name>A0A238H6V9_9BURK</name>
<evidence type="ECO:0000313" key="4">
    <source>
        <dbReference type="Proteomes" id="UP000198460"/>
    </source>
</evidence>
<dbReference type="EMBL" id="FXAN01000066">
    <property type="protein sequence ID" value="SMG01086.1"/>
    <property type="molecule type" value="Genomic_DNA"/>
</dbReference>
<gene>
    <name evidence="3" type="ORF">BSIN_4072</name>
</gene>
<proteinExistence type="inferred from homology"/>
<dbReference type="SUPFAM" id="SSF52402">
    <property type="entry name" value="Adenine nucleotide alpha hydrolases-like"/>
    <property type="match status" value="1"/>
</dbReference>
<evidence type="ECO:0000313" key="3">
    <source>
        <dbReference type="EMBL" id="SMG01086.1"/>
    </source>
</evidence>
<dbReference type="CDD" id="cd00293">
    <property type="entry name" value="USP-like"/>
    <property type="match status" value="1"/>
</dbReference>